<keyword evidence="1" id="KW-0808">Transferase</keyword>
<accession>A0A6L3JQL0</accession>
<dbReference type="EMBL" id="VVYX01000085">
    <property type="protein sequence ID" value="KAA5412055.1"/>
    <property type="molecule type" value="Genomic_DNA"/>
</dbReference>
<dbReference type="GO" id="GO:0016757">
    <property type="term" value="F:glycosyltransferase activity"/>
    <property type="evidence" value="ECO:0007669"/>
    <property type="project" value="UniProtKB-KW"/>
</dbReference>
<evidence type="ECO:0000313" key="1">
    <source>
        <dbReference type="EMBL" id="KAA5412055.1"/>
    </source>
</evidence>
<dbReference type="Proteomes" id="UP000482653">
    <property type="component" value="Unassembled WGS sequence"/>
</dbReference>
<dbReference type="Gene3D" id="3.60.20.10">
    <property type="entry name" value="Glutamine Phosphoribosylpyrophosphate, subunit 1, domain 1"/>
    <property type="match status" value="1"/>
</dbReference>
<feature type="non-terminal residue" evidence="1">
    <location>
        <position position="138"/>
    </location>
</feature>
<dbReference type="AlphaFoldDB" id="A0A6L3JQL0"/>
<protein>
    <submittedName>
        <fullName evidence="1">Amidophosphoribosyltransferase</fullName>
    </submittedName>
</protein>
<reference evidence="1 2" key="1">
    <citation type="journal article" date="2019" name="Nat. Med.">
        <title>A library of human gut bacterial isolates paired with longitudinal multiomics data enables mechanistic microbiome research.</title>
        <authorList>
            <person name="Poyet M."/>
            <person name="Groussin M."/>
            <person name="Gibbons S.M."/>
            <person name="Avila-Pacheco J."/>
            <person name="Jiang X."/>
            <person name="Kearney S.M."/>
            <person name="Perrotta A.R."/>
            <person name="Berdy B."/>
            <person name="Zhao S."/>
            <person name="Lieberman T.D."/>
            <person name="Swanson P.K."/>
            <person name="Smith M."/>
            <person name="Roesemann S."/>
            <person name="Alexander J.E."/>
            <person name="Rich S.A."/>
            <person name="Livny J."/>
            <person name="Vlamakis H."/>
            <person name="Clish C."/>
            <person name="Bullock K."/>
            <person name="Deik A."/>
            <person name="Scott J."/>
            <person name="Pierce K.A."/>
            <person name="Xavier R.J."/>
            <person name="Alm E.J."/>
        </authorList>
    </citation>
    <scope>NUCLEOTIDE SEQUENCE [LARGE SCALE GENOMIC DNA]</scope>
    <source>
        <strain evidence="1 2">BIOML-A8</strain>
    </source>
</reference>
<gene>
    <name evidence="1" type="ORF">F2Y87_28330</name>
</gene>
<dbReference type="InterPro" id="IPR029055">
    <property type="entry name" value="Ntn_hydrolases_N"/>
</dbReference>
<keyword evidence="1" id="KW-0328">Glycosyltransferase</keyword>
<evidence type="ECO:0000313" key="2">
    <source>
        <dbReference type="Proteomes" id="UP000482653"/>
    </source>
</evidence>
<name>A0A6L3JQL0_9BACE</name>
<comment type="caution">
    <text evidence="1">The sequence shown here is derived from an EMBL/GenBank/DDBJ whole genome shotgun (WGS) entry which is preliminary data.</text>
</comment>
<proteinExistence type="predicted"/>
<dbReference type="SUPFAM" id="SSF56235">
    <property type="entry name" value="N-terminal nucleophile aminohydrolases (Ntn hydrolases)"/>
    <property type="match status" value="1"/>
</dbReference>
<sequence>MGGFFGTVSKAECVTDLFYGTDYNSHLGTKRGGLATYAQGEGFMRSIHNLESSYFRTKFESELPKFKGSSGIGIISDTDPQPIVINSHLGKFAIVTVAKINNITELECDLLAANMHFSEMSLGKTNQTELIALLIVQG</sequence>
<organism evidence="1 2">
    <name type="scientific">Bacteroides cellulosilyticus</name>
    <dbReference type="NCBI Taxonomy" id="246787"/>
    <lineage>
        <taxon>Bacteria</taxon>
        <taxon>Pseudomonadati</taxon>
        <taxon>Bacteroidota</taxon>
        <taxon>Bacteroidia</taxon>
        <taxon>Bacteroidales</taxon>
        <taxon>Bacteroidaceae</taxon>
        <taxon>Bacteroides</taxon>
    </lineage>
</organism>